<feature type="region of interest" description="Disordered" evidence="5">
    <location>
        <begin position="1"/>
        <end position="141"/>
    </location>
</feature>
<dbReference type="PROSITE" id="PS50102">
    <property type="entry name" value="RRM"/>
    <property type="match status" value="1"/>
</dbReference>
<proteinExistence type="predicted"/>
<gene>
    <name evidence="7" type="primary">NOP15</name>
    <name evidence="7" type="ORF">LTR97_004881</name>
</gene>
<feature type="compositionally biased region" description="Basic and acidic residues" evidence="5">
    <location>
        <begin position="57"/>
        <end position="131"/>
    </location>
</feature>
<dbReference type="InterPro" id="IPR012677">
    <property type="entry name" value="Nucleotide-bd_a/b_plait_sf"/>
</dbReference>
<evidence type="ECO:0000313" key="8">
    <source>
        <dbReference type="Proteomes" id="UP001310594"/>
    </source>
</evidence>
<dbReference type="CDD" id="cd12307">
    <property type="entry name" value="RRM_NIFK_like"/>
    <property type="match status" value="1"/>
</dbReference>
<organism evidence="7 8">
    <name type="scientific">Elasticomyces elasticus</name>
    <dbReference type="NCBI Taxonomy" id="574655"/>
    <lineage>
        <taxon>Eukaryota</taxon>
        <taxon>Fungi</taxon>
        <taxon>Dikarya</taxon>
        <taxon>Ascomycota</taxon>
        <taxon>Pezizomycotina</taxon>
        <taxon>Dothideomycetes</taxon>
        <taxon>Dothideomycetidae</taxon>
        <taxon>Mycosphaerellales</taxon>
        <taxon>Teratosphaeriaceae</taxon>
        <taxon>Elasticomyces</taxon>
    </lineage>
</organism>
<keyword evidence="3" id="KW-0539">Nucleus</keyword>
<evidence type="ECO:0000256" key="3">
    <source>
        <dbReference type="ARBA" id="ARBA00023242"/>
    </source>
</evidence>
<dbReference type="SMART" id="SM00360">
    <property type="entry name" value="RRM"/>
    <property type="match status" value="1"/>
</dbReference>
<dbReference type="GO" id="GO:0005730">
    <property type="term" value="C:nucleolus"/>
    <property type="evidence" value="ECO:0007669"/>
    <property type="project" value="UniProtKB-SubCell"/>
</dbReference>
<dbReference type="PANTHER" id="PTHR46754">
    <property type="entry name" value="MKI67 FHA DOMAIN-INTERACTING NUCLEOLAR PHOSPHOPROTEIN"/>
    <property type="match status" value="1"/>
</dbReference>
<dbReference type="InterPro" id="IPR000504">
    <property type="entry name" value="RRM_dom"/>
</dbReference>
<dbReference type="SUPFAM" id="SSF54928">
    <property type="entry name" value="RNA-binding domain, RBD"/>
    <property type="match status" value="1"/>
</dbReference>
<feature type="domain" description="RRM" evidence="6">
    <location>
        <begin position="225"/>
        <end position="303"/>
    </location>
</feature>
<evidence type="ECO:0000256" key="5">
    <source>
        <dbReference type="SAM" id="MobiDB-lite"/>
    </source>
</evidence>
<keyword evidence="2 4" id="KW-0694">RNA-binding</keyword>
<evidence type="ECO:0000256" key="2">
    <source>
        <dbReference type="ARBA" id="ARBA00022884"/>
    </source>
</evidence>
<protein>
    <submittedName>
        <fullName evidence="7">Nucleolar protein</fullName>
    </submittedName>
</protein>
<sequence>MSTETANKKRKSSSDAVSATKKVKTDKSASKPAPLKSALKKTVPKDEVAVKKTKTSKTSEKRPAKDIPVTEKPTKAKAAKETAAKETAAKETAAKETAAKEKPAKEIAVKEKPVKAKKDVVKEEVAQTEKPAKKKAAKAAPKVVEAIAKDDENDDLGLEDTIDSGAALTEDQTAALIAGFSSSEDEAEEEEDGVAIAKLPQVPSMADVQKRIKDATASDPERSPGVVYVGRVPHGFYEPQMRAYFSQFGTIKNMRLARNRKTGKSQHYAFIEFSSKAVAEIVAKTMDKYLLFGHIMQVRIVPQEQVKENMWKGTGRRKKPAPRNRLEGSALKRGKVREDWEKKIEAEEKKRAAKAEQLKEMGYEFEMPAVKAVGDVPVKQKAIEDANVPAAEDEKKQSAAEVLKEVLIGERPVDSVPAAEAEIIVEEVKKVSKKRASMEGKTTTKKAKKVKT</sequence>
<dbReference type="EMBL" id="JAVRQU010000006">
    <property type="protein sequence ID" value="KAK5702063.1"/>
    <property type="molecule type" value="Genomic_DNA"/>
</dbReference>
<dbReference type="GO" id="GO:0003723">
    <property type="term" value="F:RNA binding"/>
    <property type="evidence" value="ECO:0007669"/>
    <property type="project" value="UniProtKB-UniRule"/>
</dbReference>
<reference evidence="7" key="1">
    <citation type="submission" date="2023-08" db="EMBL/GenBank/DDBJ databases">
        <title>Black Yeasts Isolated from many extreme environments.</title>
        <authorList>
            <person name="Coleine C."/>
            <person name="Stajich J.E."/>
            <person name="Selbmann L."/>
        </authorList>
    </citation>
    <scope>NUCLEOTIDE SEQUENCE</scope>
    <source>
        <strain evidence="7">CCFEE 5810</strain>
    </source>
</reference>
<name>A0AAN7VU31_9PEZI</name>
<comment type="subcellular location">
    <subcellularLocation>
        <location evidence="1">Nucleus</location>
        <location evidence="1">Nucleolus</location>
    </subcellularLocation>
</comment>
<evidence type="ECO:0000256" key="4">
    <source>
        <dbReference type="PROSITE-ProRule" id="PRU00176"/>
    </source>
</evidence>
<evidence type="ECO:0000259" key="6">
    <source>
        <dbReference type="PROSITE" id="PS50102"/>
    </source>
</evidence>
<dbReference type="AlphaFoldDB" id="A0AAN7VU31"/>
<accession>A0AAN7VU31</accession>
<dbReference type="Proteomes" id="UP001310594">
    <property type="component" value="Unassembled WGS sequence"/>
</dbReference>
<evidence type="ECO:0000313" key="7">
    <source>
        <dbReference type="EMBL" id="KAK5702063.1"/>
    </source>
</evidence>
<evidence type="ECO:0000256" key="1">
    <source>
        <dbReference type="ARBA" id="ARBA00004604"/>
    </source>
</evidence>
<comment type="caution">
    <text evidence="7">The sequence shown here is derived from an EMBL/GenBank/DDBJ whole genome shotgun (WGS) entry which is preliminary data.</text>
</comment>
<dbReference type="Gene3D" id="3.30.70.330">
    <property type="match status" value="1"/>
</dbReference>
<dbReference type="Pfam" id="PF00076">
    <property type="entry name" value="RRM_1"/>
    <property type="match status" value="1"/>
</dbReference>
<dbReference type="InterPro" id="IPR035979">
    <property type="entry name" value="RBD_domain_sf"/>
</dbReference>